<evidence type="ECO:0000256" key="2">
    <source>
        <dbReference type="SAM" id="Phobius"/>
    </source>
</evidence>
<keyword evidence="2" id="KW-1133">Transmembrane helix</keyword>
<evidence type="ECO:0000313" key="4">
    <source>
        <dbReference type="Proteomes" id="UP001520654"/>
    </source>
</evidence>
<dbReference type="Pfam" id="PF11209">
    <property type="entry name" value="LmeA"/>
    <property type="match status" value="1"/>
</dbReference>
<dbReference type="EMBL" id="JAINUL010000001">
    <property type="protein sequence ID" value="MCC0100015.1"/>
    <property type="molecule type" value="Genomic_DNA"/>
</dbReference>
<keyword evidence="2" id="KW-0812">Transmembrane</keyword>
<organism evidence="3 4">
    <name type="scientific">Streptomyces flavotricini</name>
    <dbReference type="NCBI Taxonomy" id="66888"/>
    <lineage>
        <taxon>Bacteria</taxon>
        <taxon>Bacillati</taxon>
        <taxon>Actinomycetota</taxon>
        <taxon>Actinomycetes</taxon>
        <taxon>Kitasatosporales</taxon>
        <taxon>Streptomycetaceae</taxon>
        <taxon>Streptomyces</taxon>
    </lineage>
</organism>
<keyword evidence="2" id="KW-0472">Membrane</keyword>
<dbReference type="InterPro" id="IPR021373">
    <property type="entry name" value="DUF2993"/>
</dbReference>
<reference evidence="3 4" key="1">
    <citation type="submission" date="2021-08" db="EMBL/GenBank/DDBJ databases">
        <title>Genomic Architecture of Streptomyces flavotricini NGL1 and Streptomyces erythrochromogenes HMS4 With Differential Plant Beneficial attributes and laccase production capabilities.</title>
        <authorList>
            <person name="Salwan R."/>
            <person name="Kaur R."/>
            <person name="Sharma V."/>
        </authorList>
    </citation>
    <scope>NUCLEOTIDE SEQUENCE [LARGE SCALE GENOMIC DNA]</scope>
    <source>
        <strain evidence="3 4">NGL1</strain>
    </source>
</reference>
<evidence type="ECO:0000256" key="1">
    <source>
        <dbReference type="SAM" id="MobiDB-lite"/>
    </source>
</evidence>
<dbReference type="RefSeq" id="WP_229343183.1">
    <property type="nucleotide sequence ID" value="NZ_JAINUL010000001.1"/>
</dbReference>
<keyword evidence="4" id="KW-1185">Reference proteome</keyword>
<feature type="transmembrane region" description="Helical" evidence="2">
    <location>
        <begin position="37"/>
        <end position="55"/>
    </location>
</feature>
<comment type="caution">
    <text evidence="3">The sequence shown here is derived from an EMBL/GenBank/DDBJ whole genome shotgun (WGS) entry which is preliminary data.</text>
</comment>
<feature type="compositionally biased region" description="Low complexity" evidence="1">
    <location>
        <begin position="15"/>
        <end position="28"/>
    </location>
</feature>
<proteinExistence type="predicted"/>
<gene>
    <name evidence="3" type="ORF">K7B10_35580</name>
</gene>
<sequence>MNHRTSQADARAKAVVRGTAGRGTAVRATAARRPRRARWWAPAGACALLAVLLLADRVAAGVAEGRMADRIAARQGALVAAPSVSIGGFPFLWSAAAGTYPEIEVEGRANTEDGLPVTASFDLHDVSRTDGGYAAARARAEFKVPLDALGAKSGPGVRLTGHDGRLEITRSVMGVPLVVTAALGLTGDTVTLEPTAASLAGRPLNPASPQIAAALKAAERKLPDLPLGLVPSGISVDGGAVTVHGEAKDVTLPGEA</sequence>
<accession>A0ABS8EFT1</accession>
<evidence type="ECO:0000313" key="3">
    <source>
        <dbReference type="EMBL" id="MCC0100015.1"/>
    </source>
</evidence>
<name>A0ABS8EFT1_9ACTN</name>
<protein>
    <submittedName>
        <fullName evidence="3">DUF2993 domain-containing protein</fullName>
    </submittedName>
</protein>
<feature type="region of interest" description="Disordered" evidence="1">
    <location>
        <begin position="1"/>
        <end position="28"/>
    </location>
</feature>
<dbReference type="Proteomes" id="UP001520654">
    <property type="component" value="Unassembled WGS sequence"/>
</dbReference>